<gene>
    <name evidence="1" type="ORF">HSB1_23780</name>
</gene>
<reference evidence="1 2" key="1">
    <citation type="journal article" date="2012" name="J. Bacteriol.">
        <title>Draft Genome Sequence of the Extremely Halophilic Archaeon Halogranum salarium B-1T.</title>
        <authorList>
            <person name="Kim K.K."/>
            <person name="Lee K.C."/>
            <person name="Lee J.S."/>
        </authorList>
    </citation>
    <scope>NUCLEOTIDE SEQUENCE [LARGE SCALE GENOMIC DNA]</scope>
    <source>
        <strain evidence="1 2">B-1</strain>
    </source>
</reference>
<comment type="caution">
    <text evidence="1">The sequence shown here is derived from an EMBL/GenBank/DDBJ whole genome shotgun (WGS) entry which is preliminary data.</text>
</comment>
<dbReference type="Proteomes" id="UP000007813">
    <property type="component" value="Unassembled WGS sequence"/>
</dbReference>
<name>J3EW03_9EURY</name>
<organism evidence="1 2">
    <name type="scientific">Halogranum salarium B-1</name>
    <dbReference type="NCBI Taxonomy" id="1210908"/>
    <lineage>
        <taxon>Archaea</taxon>
        <taxon>Methanobacteriati</taxon>
        <taxon>Methanobacteriota</taxon>
        <taxon>Stenosarchaea group</taxon>
        <taxon>Halobacteria</taxon>
        <taxon>Halobacteriales</taxon>
        <taxon>Haloferacaceae</taxon>
    </lineage>
</organism>
<evidence type="ECO:0000313" key="2">
    <source>
        <dbReference type="Proteomes" id="UP000007813"/>
    </source>
</evidence>
<dbReference type="AlphaFoldDB" id="J3EW03"/>
<sequence length="37" mass="4215">MLLTASSTIVKPLFNDCRTSDEVKMDKAGEIRRFGQR</sequence>
<dbReference type="EMBL" id="ALJD01000006">
    <property type="protein sequence ID" value="EJN58957.1"/>
    <property type="molecule type" value="Genomic_DNA"/>
</dbReference>
<protein>
    <submittedName>
        <fullName evidence="1">Uncharacterized protein</fullName>
    </submittedName>
</protein>
<accession>J3EW03</accession>
<proteinExistence type="predicted"/>
<evidence type="ECO:0000313" key="1">
    <source>
        <dbReference type="EMBL" id="EJN58957.1"/>
    </source>
</evidence>